<dbReference type="eggNOG" id="COG0681">
    <property type="taxonomic scope" value="Bacteria"/>
</dbReference>
<reference evidence="1 2" key="1">
    <citation type="submission" date="2016-04" db="EMBL/GenBank/DDBJ databases">
        <title>Complete genome sequence of Bacillus oceanisediminis strain 2691.</title>
        <authorList>
            <person name="Jeong H."/>
            <person name="Kim H.J."/>
            <person name="Lee D.-W."/>
        </authorList>
    </citation>
    <scope>NUCLEOTIDE SEQUENCE [LARGE SCALE GENOMIC DNA]</scope>
    <source>
        <strain evidence="1 2">2691</strain>
    </source>
</reference>
<evidence type="ECO:0008006" key="3">
    <source>
        <dbReference type="Google" id="ProtNLM"/>
    </source>
</evidence>
<dbReference type="STRING" id="1196031.A361_23145"/>
<dbReference type="RefSeq" id="WP_019383224.1">
    <property type="nucleotide sequence ID" value="NZ_CP015506.1"/>
</dbReference>
<protein>
    <recommendedName>
        <fullName evidence="3">Peptidase S24/S26A/S26B/S26C domain-containing protein</fullName>
    </recommendedName>
</protein>
<evidence type="ECO:0000313" key="1">
    <source>
        <dbReference type="EMBL" id="AND41916.1"/>
    </source>
</evidence>
<dbReference type="KEGG" id="bon:A361_23145"/>
<dbReference type="Proteomes" id="UP000077856">
    <property type="component" value="Chromosome"/>
</dbReference>
<evidence type="ECO:0000313" key="2">
    <source>
        <dbReference type="Proteomes" id="UP000077856"/>
    </source>
</evidence>
<dbReference type="EMBL" id="CP015506">
    <property type="protein sequence ID" value="AND41916.1"/>
    <property type="molecule type" value="Genomic_DNA"/>
</dbReference>
<gene>
    <name evidence="1" type="ORF">A361_23145</name>
</gene>
<sequence>MLFDEELIDLLKRTIQKEGCIDLPSEGDSMYPLIQKGEICRFIPCEPFLLTKGDITLFWAESGQIVVHRFYHEEMIQGFPHYVFKGDTNLGFDLPVSKDRIVGKLLYVQKASRKVNVEDLHAYAWGKLILAMPVLSGLLRKYLNKRKRPQF</sequence>
<organism evidence="1 2">
    <name type="scientific">Cytobacillus oceanisediminis 2691</name>
    <dbReference type="NCBI Taxonomy" id="1196031"/>
    <lineage>
        <taxon>Bacteria</taxon>
        <taxon>Bacillati</taxon>
        <taxon>Bacillota</taxon>
        <taxon>Bacilli</taxon>
        <taxon>Bacillales</taxon>
        <taxon>Bacillaceae</taxon>
        <taxon>Cytobacillus</taxon>
    </lineage>
</organism>
<name>A0A160MFC6_9BACI</name>
<dbReference type="AlphaFoldDB" id="A0A160MFC6"/>
<accession>A0A160MFC6</accession>
<proteinExistence type="predicted"/>
<dbReference type="CDD" id="cd06462">
    <property type="entry name" value="Peptidase_S24_S26"/>
    <property type="match status" value="1"/>
</dbReference>